<keyword evidence="4" id="KW-1185">Reference proteome</keyword>
<dbReference type="EMBL" id="BGPR01052409">
    <property type="protein sequence ID" value="GBO29243.1"/>
    <property type="molecule type" value="Genomic_DNA"/>
</dbReference>
<dbReference type="Proteomes" id="UP000499080">
    <property type="component" value="Unassembled WGS sequence"/>
</dbReference>
<reference evidence="2 4" key="1">
    <citation type="journal article" date="2019" name="Sci. Rep.">
        <title>Orb-weaving spider Araneus ventricosus genome elucidates the spidroin gene catalogue.</title>
        <authorList>
            <person name="Kono N."/>
            <person name="Nakamura H."/>
            <person name="Ohtoshi R."/>
            <person name="Moran D.A.P."/>
            <person name="Shinohara A."/>
            <person name="Yoshida Y."/>
            <person name="Fujiwara M."/>
            <person name="Mori M."/>
            <person name="Tomita M."/>
            <person name="Arakawa K."/>
        </authorList>
    </citation>
    <scope>NUCLEOTIDE SEQUENCE [LARGE SCALE GENOMIC DNA]</scope>
</reference>
<accession>A0A4Y2VV03</accession>
<comment type="caution">
    <text evidence="2">The sequence shown here is derived from an EMBL/GenBank/DDBJ whole genome shotgun (WGS) entry which is preliminary data.</text>
</comment>
<feature type="region of interest" description="Disordered" evidence="1">
    <location>
        <begin position="91"/>
        <end position="112"/>
    </location>
</feature>
<sequence length="112" mass="13079">MLRRNVFDVWFANAKESRIGDLFSYILQEPGTPFLSEDNLKILKVIIRRVSQKFGQKRSKLHSHSERFLEANFSWLDECISFSDISTGTIETISNPGPGRRTDRPQKNFETW</sequence>
<proteinExistence type="predicted"/>
<dbReference type="AlphaFoldDB" id="A0A4Y2VV03"/>
<feature type="compositionally biased region" description="Basic and acidic residues" evidence="1">
    <location>
        <begin position="100"/>
        <end position="112"/>
    </location>
</feature>
<organism evidence="2 4">
    <name type="scientific">Araneus ventricosus</name>
    <name type="common">Orbweaver spider</name>
    <name type="synonym">Epeira ventricosa</name>
    <dbReference type="NCBI Taxonomy" id="182803"/>
    <lineage>
        <taxon>Eukaryota</taxon>
        <taxon>Metazoa</taxon>
        <taxon>Ecdysozoa</taxon>
        <taxon>Arthropoda</taxon>
        <taxon>Chelicerata</taxon>
        <taxon>Arachnida</taxon>
        <taxon>Araneae</taxon>
        <taxon>Araneomorphae</taxon>
        <taxon>Entelegynae</taxon>
        <taxon>Araneoidea</taxon>
        <taxon>Araneidae</taxon>
        <taxon>Araneus</taxon>
    </lineage>
</organism>
<evidence type="ECO:0000313" key="4">
    <source>
        <dbReference type="Proteomes" id="UP000499080"/>
    </source>
</evidence>
<evidence type="ECO:0000313" key="3">
    <source>
        <dbReference type="EMBL" id="GBO29246.1"/>
    </source>
</evidence>
<dbReference type="EMBL" id="BGPR01052411">
    <property type="protein sequence ID" value="GBO29246.1"/>
    <property type="molecule type" value="Genomic_DNA"/>
</dbReference>
<gene>
    <name evidence="2" type="ORF">AVEN_135846_1</name>
    <name evidence="3" type="ORF">AVEN_182587_1</name>
</gene>
<evidence type="ECO:0000256" key="1">
    <source>
        <dbReference type="SAM" id="MobiDB-lite"/>
    </source>
</evidence>
<evidence type="ECO:0000313" key="2">
    <source>
        <dbReference type="EMBL" id="GBO29243.1"/>
    </source>
</evidence>
<protein>
    <submittedName>
        <fullName evidence="2">Uncharacterized protein</fullName>
    </submittedName>
</protein>
<name>A0A4Y2VV03_ARAVE</name>